<proteinExistence type="predicted"/>
<dbReference type="Pfam" id="PF07534">
    <property type="entry name" value="TLD"/>
    <property type="match status" value="1"/>
</dbReference>
<dbReference type="PANTHER" id="PTHR23354:SF108">
    <property type="entry name" value="RE10231P"/>
    <property type="match status" value="1"/>
</dbReference>
<reference evidence="2" key="1">
    <citation type="submission" date="2022-11" db="EMBL/GenBank/DDBJ databases">
        <authorList>
            <person name="Morgan W.R."/>
            <person name="Tartar A."/>
        </authorList>
    </citation>
    <scope>NUCLEOTIDE SEQUENCE</scope>
    <source>
        <strain evidence="2">ARSEF 373</strain>
    </source>
</reference>
<gene>
    <name evidence="2" type="ORF">N0F65_007201</name>
</gene>
<protein>
    <recommendedName>
        <fullName evidence="1">TLDc domain-containing protein</fullName>
    </recommendedName>
</protein>
<dbReference type="SMART" id="SM00584">
    <property type="entry name" value="TLDc"/>
    <property type="match status" value="1"/>
</dbReference>
<sequence>MGHAHSKDSASGAEEWKGPFSDPEYDSIAAKYKSVSQATGTADAHGKLQEILALEVSDKASPEVAAPLHTLGKSFYNYCVYMRDLEAGNVSASRSTAPLKIADFVKGVAACMRASSQTIARSMFHLFGGGNAIDESQLTQLFFACLCMADEFTAASDSDSFAHVARKLARAALGAGSQLSSDEFVRWMGAQFPLLYSIFTTWIACKVTGTLARPSYNPPQISHKSDILSPAHFVVLSAVATELQSTVDRLYTSVKDGLSFNRLCYHVLGYNGPTMVVIRDTAGSVFGFYCDTEWKESSRYYGGNGCFLFRLEPEINVYRVTSNSSNENYMYLNTKGVALPRGLGMGGNTSSFRLFLSEDFDENCYTTPKCLSFESGKLSKEKQFFIETMEVWGCGGAESQRNQSAHRQETADLINRARKVDKAQFLGNDFDKEFFLSKTFGHGTDRGRIADDES</sequence>
<dbReference type="PROSITE" id="PS51886">
    <property type="entry name" value="TLDC"/>
    <property type="match status" value="1"/>
</dbReference>
<comment type="caution">
    <text evidence="2">The sequence shown here is derived from an EMBL/GenBank/DDBJ whole genome shotgun (WGS) entry which is preliminary data.</text>
</comment>
<name>A0AAV2ZAE6_9STRA</name>
<accession>A0AAV2ZAE6</accession>
<evidence type="ECO:0000313" key="2">
    <source>
        <dbReference type="EMBL" id="DBA02382.1"/>
    </source>
</evidence>
<keyword evidence="3" id="KW-1185">Reference proteome</keyword>
<dbReference type="Proteomes" id="UP001146120">
    <property type="component" value="Unassembled WGS sequence"/>
</dbReference>
<dbReference type="InterPro" id="IPR006571">
    <property type="entry name" value="TLDc_dom"/>
</dbReference>
<evidence type="ECO:0000259" key="1">
    <source>
        <dbReference type="PROSITE" id="PS51886"/>
    </source>
</evidence>
<evidence type="ECO:0000313" key="3">
    <source>
        <dbReference type="Proteomes" id="UP001146120"/>
    </source>
</evidence>
<dbReference type="AlphaFoldDB" id="A0AAV2ZAE6"/>
<dbReference type="EMBL" id="DAKRPA010000032">
    <property type="protein sequence ID" value="DBA02382.1"/>
    <property type="molecule type" value="Genomic_DNA"/>
</dbReference>
<reference evidence="2" key="2">
    <citation type="journal article" date="2023" name="Microbiol Resour">
        <title>Decontamination and Annotation of the Draft Genome Sequence of the Oomycete Lagenidium giganteum ARSEF 373.</title>
        <authorList>
            <person name="Morgan W.R."/>
            <person name="Tartar A."/>
        </authorList>
    </citation>
    <scope>NUCLEOTIDE SEQUENCE</scope>
    <source>
        <strain evidence="2">ARSEF 373</strain>
    </source>
</reference>
<feature type="domain" description="TLDc" evidence="1">
    <location>
        <begin position="226"/>
        <end position="395"/>
    </location>
</feature>
<dbReference type="PANTHER" id="PTHR23354">
    <property type="entry name" value="NUCLEOLAR PROTEIN 7/ESTROGEN RECEPTOR COACTIVATOR-RELATED"/>
    <property type="match status" value="1"/>
</dbReference>
<organism evidence="2 3">
    <name type="scientific">Lagenidium giganteum</name>
    <dbReference type="NCBI Taxonomy" id="4803"/>
    <lineage>
        <taxon>Eukaryota</taxon>
        <taxon>Sar</taxon>
        <taxon>Stramenopiles</taxon>
        <taxon>Oomycota</taxon>
        <taxon>Peronosporomycetes</taxon>
        <taxon>Pythiales</taxon>
        <taxon>Pythiaceae</taxon>
    </lineage>
</organism>